<evidence type="ECO:0008006" key="4">
    <source>
        <dbReference type="Google" id="ProtNLM"/>
    </source>
</evidence>
<accession>A0A521DNI2</accession>
<keyword evidence="1" id="KW-0732">Signal</keyword>
<dbReference type="Pfam" id="PF19577">
    <property type="entry name" value="DcaP"/>
    <property type="match status" value="1"/>
</dbReference>
<dbReference type="OrthoDB" id="790324at2"/>
<feature type="signal peptide" evidence="1">
    <location>
        <begin position="1"/>
        <end position="19"/>
    </location>
</feature>
<evidence type="ECO:0000256" key="1">
    <source>
        <dbReference type="SAM" id="SignalP"/>
    </source>
</evidence>
<feature type="chain" id="PRO_5022126305" description="Porin subfamily protein" evidence="1">
    <location>
        <begin position="20"/>
        <end position="401"/>
    </location>
</feature>
<sequence length="401" mass="44868">MKKHLLLLVFLINTISSFAQDDSSKVKFEIYGFAMTDMGYDFKQINPNYFDVLRVTRLPSYKDQFAPDGKVFFSVRQTRFGVRGSTSTPVGELKTQFEFNMFGAGVDEGQTTLRLRHAYGELGRWLVGQTNSPFVDIDVYPNIVEFWGPTGMVIFRNIQLRFAPLQGANEVFIALERPGASGDQGIYEDRIELDSIRSHLTLPDFSAHYKRTGNWGHVQLAGMLRSIKWKDIHTTGGYDNSGSVVGWGVNFSTVLNLGINDLFRGSFAYGEGVENYMNDAPVDVGVISNPGNTTKPFDGEALPVTGIVAFFEHKWNDKFSTSIGYSSTHIENSVGGSPDAYKNGQYAIANVVSTPFKNMLVAAELQWGKRENFSDGFSSEDVKLQFSFKYNFSHTFYVGKK</sequence>
<dbReference type="SUPFAM" id="SSF56935">
    <property type="entry name" value="Porins"/>
    <property type="match status" value="1"/>
</dbReference>
<dbReference type="EMBL" id="FXSZ01000008">
    <property type="protein sequence ID" value="SMO73287.1"/>
    <property type="molecule type" value="Genomic_DNA"/>
</dbReference>
<dbReference type="Proteomes" id="UP000315971">
    <property type="component" value="Unassembled WGS sequence"/>
</dbReference>
<protein>
    <recommendedName>
        <fullName evidence="4">Porin subfamily protein</fullName>
    </recommendedName>
</protein>
<name>A0A521DNI2_9SPHI</name>
<dbReference type="InterPro" id="IPR045748">
    <property type="entry name" value="DcaP"/>
</dbReference>
<reference evidence="2 3" key="1">
    <citation type="submission" date="2017-05" db="EMBL/GenBank/DDBJ databases">
        <authorList>
            <person name="Varghese N."/>
            <person name="Submissions S."/>
        </authorList>
    </citation>
    <scope>NUCLEOTIDE SEQUENCE [LARGE SCALE GENOMIC DNA]</scope>
    <source>
        <strain evidence="2 3">DSM 21342</strain>
    </source>
</reference>
<gene>
    <name evidence="2" type="ORF">SAMN06265350_1085</name>
</gene>
<organism evidence="2 3">
    <name type="scientific">Solitalea koreensis</name>
    <dbReference type="NCBI Taxonomy" id="543615"/>
    <lineage>
        <taxon>Bacteria</taxon>
        <taxon>Pseudomonadati</taxon>
        <taxon>Bacteroidota</taxon>
        <taxon>Sphingobacteriia</taxon>
        <taxon>Sphingobacteriales</taxon>
        <taxon>Sphingobacteriaceae</taxon>
        <taxon>Solitalea</taxon>
    </lineage>
</organism>
<evidence type="ECO:0000313" key="2">
    <source>
        <dbReference type="EMBL" id="SMO73287.1"/>
    </source>
</evidence>
<keyword evidence="3" id="KW-1185">Reference proteome</keyword>
<dbReference type="RefSeq" id="WP_142604308.1">
    <property type="nucleotide sequence ID" value="NZ_FXSZ01000008.1"/>
</dbReference>
<evidence type="ECO:0000313" key="3">
    <source>
        <dbReference type="Proteomes" id="UP000315971"/>
    </source>
</evidence>
<dbReference type="AlphaFoldDB" id="A0A521DNI2"/>
<proteinExistence type="predicted"/>